<dbReference type="InterPro" id="IPR029044">
    <property type="entry name" value="Nucleotide-diphossugar_trans"/>
</dbReference>
<feature type="binding site" evidence="8">
    <location>
        <begin position="13"/>
        <end position="15"/>
    </location>
    <ligand>
        <name>GTP</name>
        <dbReference type="ChEBI" id="CHEBI:37565"/>
    </ligand>
</feature>
<dbReference type="PANTHER" id="PTHR19136">
    <property type="entry name" value="MOLYBDENUM COFACTOR GUANYLYLTRANSFERASE"/>
    <property type="match status" value="1"/>
</dbReference>
<keyword evidence="11" id="KW-1185">Reference proteome</keyword>
<dbReference type="CDD" id="cd02503">
    <property type="entry name" value="MobA"/>
    <property type="match status" value="1"/>
</dbReference>
<keyword evidence="4 8" id="KW-0547">Nucleotide-binding</keyword>
<keyword evidence="3 8" id="KW-0479">Metal-binding</keyword>
<keyword evidence="1 8" id="KW-0963">Cytoplasm</keyword>
<evidence type="ECO:0000256" key="7">
    <source>
        <dbReference type="ARBA" id="ARBA00023150"/>
    </source>
</evidence>
<dbReference type="NCBIfam" id="TIGR02665">
    <property type="entry name" value="molyb_mobA"/>
    <property type="match status" value="1"/>
</dbReference>
<dbReference type="EC" id="2.7.7.77" evidence="8"/>
<protein>
    <recommendedName>
        <fullName evidence="8">Molybdenum cofactor guanylyltransferase</fullName>
        <shortName evidence="8">MoCo guanylyltransferase</shortName>
        <ecNumber evidence="8">2.7.7.77</ecNumber>
    </recommendedName>
    <alternativeName>
        <fullName evidence="8">GTP:molybdopterin guanylyltransferase</fullName>
    </alternativeName>
    <alternativeName>
        <fullName evidence="8">Mo-MPT guanylyltransferase</fullName>
    </alternativeName>
    <alternativeName>
        <fullName evidence="8">Molybdopterin guanylyltransferase</fullName>
    </alternativeName>
    <alternativeName>
        <fullName evidence="8">Molybdopterin-guanine dinucleotide synthase</fullName>
        <shortName evidence="8">MGD synthase</shortName>
    </alternativeName>
</protein>
<evidence type="ECO:0000256" key="2">
    <source>
        <dbReference type="ARBA" id="ARBA00022679"/>
    </source>
</evidence>
<dbReference type="SUPFAM" id="SSF53448">
    <property type="entry name" value="Nucleotide-diphospho-sugar transferases"/>
    <property type="match status" value="1"/>
</dbReference>
<sequence>MIEKTPDILALILAGGLSRRMEGAAKPLLRLGGRRLIDWAIEKARAQCGAVALNLHDDAPETTAPFADLGLAIAPDAAPGRLGPLAGVLGGLDFAARHDPGAEFVLSLPCDSPFLPDDLAQRLRDAASETRSGLACAASGGRVHHVVALWPLRLREDLRRALLERDMRAVGQFQRAYDAAIVDWPAAARDPFFNVNTPDDLARAEMLMGKA</sequence>
<feature type="domain" description="MobA-like NTP transferase" evidence="9">
    <location>
        <begin position="10"/>
        <end position="172"/>
    </location>
</feature>
<feature type="binding site" evidence="8">
    <location>
        <position position="54"/>
    </location>
    <ligand>
        <name>GTP</name>
        <dbReference type="ChEBI" id="CHEBI:37565"/>
    </ligand>
</feature>
<comment type="subcellular location">
    <subcellularLocation>
        <location evidence="8">Cytoplasm</location>
    </subcellularLocation>
</comment>
<dbReference type="EMBL" id="JAIVFP010000001">
    <property type="protein sequence ID" value="MCI4683982.1"/>
    <property type="molecule type" value="Genomic_DNA"/>
</dbReference>
<evidence type="ECO:0000256" key="8">
    <source>
        <dbReference type="HAMAP-Rule" id="MF_00316"/>
    </source>
</evidence>
<dbReference type="Gene3D" id="3.90.550.10">
    <property type="entry name" value="Spore Coat Polysaccharide Biosynthesis Protein SpsA, Chain A"/>
    <property type="match status" value="1"/>
</dbReference>
<evidence type="ECO:0000259" key="9">
    <source>
        <dbReference type="Pfam" id="PF12804"/>
    </source>
</evidence>
<proteinExistence type="inferred from homology"/>
<evidence type="ECO:0000256" key="6">
    <source>
        <dbReference type="ARBA" id="ARBA00023134"/>
    </source>
</evidence>
<evidence type="ECO:0000313" key="11">
    <source>
        <dbReference type="Proteomes" id="UP001139104"/>
    </source>
</evidence>
<name>A0ABS9Z8R0_9HYPH</name>
<dbReference type="InterPro" id="IPR013482">
    <property type="entry name" value="Molybde_CF_guanTrfase"/>
</dbReference>
<evidence type="ECO:0000256" key="4">
    <source>
        <dbReference type="ARBA" id="ARBA00022741"/>
    </source>
</evidence>
<dbReference type="Proteomes" id="UP001139104">
    <property type="component" value="Unassembled WGS sequence"/>
</dbReference>
<evidence type="ECO:0000256" key="1">
    <source>
        <dbReference type="ARBA" id="ARBA00022490"/>
    </source>
</evidence>
<feature type="binding site" evidence="8">
    <location>
        <position position="111"/>
    </location>
    <ligand>
        <name>Mg(2+)</name>
        <dbReference type="ChEBI" id="CHEBI:18420"/>
    </ligand>
</feature>
<dbReference type="Pfam" id="PF12804">
    <property type="entry name" value="NTP_transf_3"/>
    <property type="match status" value="1"/>
</dbReference>
<dbReference type="InterPro" id="IPR025877">
    <property type="entry name" value="MobA-like_NTP_Trfase"/>
</dbReference>
<comment type="domain">
    <text evidence="8">The N-terminal domain determines nucleotide recognition and specific binding, while the C-terminal domain determines the specific binding to the target protein.</text>
</comment>
<dbReference type="PANTHER" id="PTHR19136:SF81">
    <property type="entry name" value="MOLYBDENUM COFACTOR GUANYLYLTRANSFERASE"/>
    <property type="match status" value="1"/>
</dbReference>
<keyword evidence="7 8" id="KW-0501">Molybdenum cofactor biosynthesis</keyword>
<keyword evidence="2 8" id="KW-0808">Transferase</keyword>
<feature type="binding site" evidence="8">
    <location>
        <position position="26"/>
    </location>
    <ligand>
        <name>GTP</name>
        <dbReference type="ChEBI" id="CHEBI:37565"/>
    </ligand>
</feature>
<reference evidence="10" key="1">
    <citation type="journal article" date="2022" name="ISME J.">
        <title>Identification of active gaseous-alkane degraders at natural gas seeps.</title>
        <authorList>
            <person name="Farhan Ul Haque M."/>
            <person name="Hernandez M."/>
            <person name="Crombie A.T."/>
            <person name="Murrell J.C."/>
        </authorList>
    </citation>
    <scope>NUCLEOTIDE SEQUENCE</scope>
    <source>
        <strain evidence="10">PC2</strain>
    </source>
</reference>
<comment type="function">
    <text evidence="8">Transfers a GMP moiety from GTP to Mo-molybdopterin (Mo-MPT) cofactor (Moco or molybdenum cofactor) to form Mo-molybdopterin guanine dinucleotide (Mo-MGD) cofactor.</text>
</comment>
<feature type="binding site" evidence="8">
    <location>
        <position position="111"/>
    </location>
    <ligand>
        <name>GTP</name>
        <dbReference type="ChEBI" id="CHEBI:37565"/>
    </ligand>
</feature>
<keyword evidence="10" id="KW-0548">Nucleotidyltransferase</keyword>
<feature type="binding site" evidence="8">
    <location>
        <position position="76"/>
    </location>
    <ligand>
        <name>GTP</name>
        <dbReference type="ChEBI" id="CHEBI:37565"/>
    </ligand>
</feature>
<accession>A0ABS9Z8R0</accession>
<keyword evidence="6 8" id="KW-0342">GTP-binding</keyword>
<keyword evidence="5 8" id="KW-0460">Magnesium</keyword>
<dbReference type="HAMAP" id="MF_00316">
    <property type="entry name" value="MobA"/>
    <property type="match status" value="1"/>
</dbReference>
<dbReference type="GO" id="GO:0061603">
    <property type="term" value="F:molybdenum cofactor guanylyltransferase activity"/>
    <property type="evidence" value="ECO:0007669"/>
    <property type="project" value="UniProtKB-EC"/>
</dbReference>
<comment type="catalytic activity">
    <reaction evidence="8">
        <text>Mo-molybdopterin + GTP + H(+) = Mo-molybdopterin guanine dinucleotide + diphosphate</text>
        <dbReference type="Rhea" id="RHEA:34243"/>
        <dbReference type="ChEBI" id="CHEBI:15378"/>
        <dbReference type="ChEBI" id="CHEBI:33019"/>
        <dbReference type="ChEBI" id="CHEBI:37565"/>
        <dbReference type="ChEBI" id="CHEBI:71302"/>
        <dbReference type="ChEBI" id="CHEBI:71310"/>
        <dbReference type="EC" id="2.7.7.77"/>
    </reaction>
</comment>
<evidence type="ECO:0000313" key="10">
    <source>
        <dbReference type="EMBL" id="MCI4683982.1"/>
    </source>
</evidence>
<comment type="similarity">
    <text evidence="8">Belongs to the MobA family.</text>
</comment>
<organism evidence="10 11">
    <name type="scientific">Candidatus Rhodoblastus alkanivorans</name>
    <dbReference type="NCBI Taxonomy" id="2954117"/>
    <lineage>
        <taxon>Bacteria</taxon>
        <taxon>Pseudomonadati</taxon>
        <taxon>Pseudomonadota</taxon>
        <taxon>Alphaproteobacteria</taxon>
        <taxon>Hyphomicrobiales</taxon>
        <taxon>Rhodoblastaceae</taxon>
        <taxon>Rhodoblastus</taxon>
    </lineage>
</organism>
<dbReference type="RefSeq" id="WP_243067898.1">
    <property type="nucleotide sequence ID" value="NZ_JAIVFK010000054.1"/>
</dbReference>
<evidence type="ECO:0000256" key="5">
    <source>
        <dbReference type="ARBA" id="ARBA00022842"/>
    </source>
</evidence>
<comment type="cofactor">
    <cofactor evidence="8">
        <name>Mg(2+)</name>
        <dbReference type="ChEBI" id="CHEBI:18420"/>
    </cofactor>
</comment>
<evidence type="ECO:0000256" key="3">
    <source>
        <dbReference type="ARBA" id="ARBA00022723"/>
    </source>
</evidence>
<gene>
    <name evidence="8 10" type="primary">mobA</name>
    <name evidence="10" type="ORF">K2U94_14650</name>
</gene>
<comment type="caution">
    <text evidence="10">The sequence shown here is derived from an EMBL/GenBank/DDBJ whole genome shotgun (WGS) entry which is preliminary data.</text>
</comment>
<comment type="subunit">
    <text evidence="8">Monomer.</text>
</comment>